<keyword evidence="6" id="KW-0028">Amino-acid biosynthesis</keyword>
<reference evidence="16 17" key="1">
    <citation type="submission" date="2014-08" db="EMBL/GenBank/DDBJ databases">
        <title>Genomic and Phenotypic Diversity of Colwellia psychrerythraea strains from Disparate Marine Basins.</title>
        <authorList>
            <person name="Techtmann S.M."/>
            <person name="Stelling S.C."/>
            <person name="Utturkar S.M."/>
            <person name="Alshibli N."/>
            <person name="Harris A."/>
            <person name="Brown S.D."/>
            <person name="Hazen T.C."/>
        </authorList>
    </citation>
    <scope>NUCLEOTIDE SEQUENCE [LARGE SCALE GENOMIC DNA]</scope>
    <source>
        <strain evidence="16 17">GAB14E</strain>
    </source>
</reference>
<dbReference type="GO" id="GO:0009014">
    <property type="term" value="F:succinyl-diaminopimelate desuccinylase activity"/>
    <property type="evidence" value="ECO:0007669"/>
    <property type="project" value="UniProtKB-UniRule"/>
</dbReference>
<keyword evidence="12" id="KW-0170">Cobalt</keyword>
<evidence type="ECO:0000256" key="5">
    <source>
        <dbReference type="ARBA" id="ARBA00022391"/>
    </source>
</evidence>
<dbReference type="PANTHER" id="PTHR43808">
    <property type="entry name" value="ACETYLORNITHINE DEACETYLASE"/>
    <property type="match status" value="1"/>
</dbReference>
<dbReference type="NCBIfam" id="TIGR01246">
    <property type="entry name" value="dapE_proteo"/>
    <property type="match status" value="1"/>
</dbReference>
<evidence type="ECO:0000256" key="2">
    <source>
        <dbReference type="ARBA" id="ARBA00006746"/>
    </source>
</evidence>
<evidence type="ECO:0000256" key="6">
    <source>
        <dbReference type="ARBA" id="ARBA00022605"/>
    </source>
</evidence>
<dbReference type="Pfam" id="PF07687">
    <property type="entry name" value="M20_dimer"/>
    <property type="match status" value="1"/>
</dbReference>
<evidence type="ECO:0000259" key="15">
    <source>
        <dbReference type="Pfam" id="PF07687"/>
    </source>
</evidence>
<comment type="catalytic activity">
    <reaction evidence="13">
        <text>N-succinyl-(2S,6S)-2,6-diaminopimelate + H2O = (2S,6S)-2,6-diaminopimelate + succinate</text>
        <dbReference type="Rhea" id="RHEA:22608"/>
        <dbReference type="ChEBI" id="CHEBI:15377"/>
        <dbReference type="ChEBI" id="CHEBI:30031"/>
        <dbReference type="ChEBI" id="CHEBI:57609"/>
        <dbReference type="ChEBI" id="CHEBI:58087"/>
        <dbReference type="EC" id="3.5.1.18"/>
    </reaction>
</comment>
<organism evidence="16 17">
    <name type="scientific">Colwellia psychrerythraea</name>
    <name type="common">Vibrio psychroerythus</name>
    <dbReference type="NCBI Taxonomy" id="28229"/>
    <lineage>
        <taxon>Bacteria</taxon>
        <taxon>Pseudomonadati</taxon>
        <taxon>Pseudomonadota</taxon>
        <taxon>Gammaproteobacteria</taxon>
        <taxon>Alteromonadales</taxon>
        <taxon>Colwelliaceae</taxon>
        <taxon>Colwellia</taxon>
    </lineage>
</organism>
<dbReference type="GO" id="GO:0046872">
    <property type="term" value="F:metal ion binding"/>
    <property type="evidence" value="ECO:0007669"/>
    <property type="project" value="UniProtKB-KW"/>
</dbReference>
<keyword evidence="11" id="KW-0457">Lysine biosynthesis</keyword>
<evidence type="ECO:0000256" key="10">
    <source>
        <dbReference type="ARBA" id="ARBA00022915"/>
    </source>
</evidence>
<protein>
    <recommendedName>
        <fullName evidence="5 14">Succinyl-diaminopimelate desuccinylase</fullName>
        <ecNumber evidence="4 14">3.5.1.18</ecNumber>
    </recommendedName>
</protein>
<sequence>MDMKLSFPLKALNVDSCAVKYTQILVKKPSVTPHDFGCQAWIADKLASLGFKIEHQNINGVLNTIAILKRSEHNFAFCGHTDVVPVDDESQWLAPPFSAQIINNKLIGRGVADMKGGIAAALSAIEKLIAFQGQPKHSIWFLLTSDEEGEANFGTKEIVNTLLRKGVQFSAALVGEPTSDKFIGDTIKIGRRGAISFKLTAFGKSGHVAFPERAKNAAHIAQRIMSALLSIDLNPQASSSGYTSLQITHLNSGNFVDNIIPAQCEINFNIRYNNQFSESSLTTLINKCIEEVTTDYKLTSHCGCEPYFSDPTDSAILQSLAESIGQTVGKRPIFSTTGGTSDGRFMANICPAVFELGLKNHSIHQINEHADIDDIRTLETLYYNIFNRFLYQEQPTPIKELVGDNPSFVTQTLNL</sequence>
<dbReference type="Pfam" id="PF01546">
    <property type="entry name" value="Peptidase_M20"/>
    <property type="match status" value="1"/>
</dbReference>
<keyword evidence="7" id="KW-0479">Metal-binding</keyword>
<evidence type="ECO:0000256" key="8">
    <source>
        <dbReference type="ARBA" id="ARBA00022801"/>
    </source>
</evidence>
<evidence type="ECO:0000256" key="4">
    <source>
        <dbReference type="ARBA" id="ARBA00011921"/>
    </source>
</evidence>
<dbReference type="InterPro" id="IPR002933">
    <property type="entry name" value="Peptidase_M20"/>
</dbReference>
<dbReference type="RefSeq" id="WP_052093749.1">
    <property type="nucleotide sequence ID" value="NZ_JQEC01000039.1"/>
</dbReference>
<comment type="similarity">
    <text evidence="2">Belongs to the peptidase M20A family. DapE subfamily.</text>
</comment>
<evidence type="ECO:0000256" key="7">
    <source>
        <dbReference type="ARBA" id="ARBA00022723"/>
    </source>
</evidence>
<dbReference type="PANTHER" id="PTHR43808:SF31">
    <property type="entry name" value="N-ACETYL-L-CITRULLINE DEACETYLASE"/>
    <property type="match status" value="1"/>
</dbReference>
<dbReference type="SUPFAM" id="SSF55031">
    <property type="entry name" value="Bacterial exopeptidase dimerisation domain"/>
    <property type="match status" value="1"/>
</dbReference>
<evidence type="ECO:0000256" key="3">
    <source>
        <dbReference type="ARBA" id="ARBA00011738"/>
    </source>
</evidence>
<comment type="caution">
    <text evidence="16">The sequence shown here is derived from an EMBL/GenBank/DDBJ whole genome shotgun (WGS) entry which is preliminary data.</text>
</comment>
<dbReference type="InterPro" id="IPR050072">
    <property type="entry name" value="Peptidase_M20A"/>
</dbReference>
<dbReference type="EC" id="3.5.1.18" evidence="4 14"/>
<dbReference type="SUPFAM" id="SSF53187">
    <property type="entry name" value="Zn-dependent exopeptidases"/>
    <property type="match status" value="1"/>
</dbReference>
<evidence type="ECO:0000256" key="12">
    <source>
        <dbReference type="ARBA" id="ARBA00023285"/>
    </source>
</evidence>
<keyword evidence="9" id="KW-0862">Zinc</keyword>
<evidence type="ECO:0000313" key="16">
    <source>
        <dbReference type="EMBL" id="KGJ91886.1"/>
    </source>
</evidence>
<name>A0A099KN21_COLPS</name>
<comment type="pathway">
    <text evidence="1">Amino-acid biosynthesis; L-lysine biosynthesis via DAP pathway; LL-2,6-diaminopimelate from (S)-tetrahydrodipicolinate (succinylase route): step 3/3.</text>
</comment>
<dbReference type="Proteomes" id="UP000029868">
    <property type="component" value="Unassembled WGS sequence"/>
</dbReference>
<dbReference type="GO" id="GO:0006526">
    <property type="term" value="P:L-arginine biosynthetic process"/>
    <property type="evidence" value="ECO:0007669"/>
    <property type="project" value="TreeGrafter"/>
</dbReference>
<dbReference type="InterPro" id="IPR011650">
    <property type="entry name" value="Peptidase_M20_dimer"/>
</dbReference>
<dbReference type="Gene3D" id="3.40.630.10">
    <property type="entry name" value="Zn peptidases"/>
    <property type="match status" value="2"/>
</dbReference>
<gene>
    <name evidence="16" type="ORF">GAB14E_3043</name>
</gene>
<dbReference type="NCBIfam" id="NF009557">
    <property type="entry name" value="PRK13009.1"/>
    <property type="match status" value="1"/>
</dbReference>
<evidence type="ECO:0000313" key="17">
    <source>
        <dbReference type="Proteomes" id="UP000029868"/>
    </source>
</evidence>
<accession>A0A099KN21</accession>
<proteinExistence type="inferred from homology"/>
<feature type="domain" description="Peptidase M20 dimerisation" evidence="15">
    <location>
        <begin position="189"/>
        <end position="293"/>
    </location>
</feature>
<evidence type="ECO:0000256" key="11">
    <source>
        <dbReference type="ARBA" id="ARBA00023154"/>
    </source>
</evidence>
<dbReference type="OrthoDB" id="9809784at2"/>
<dbReference type="UniPathway" id="UPA00034">
    <property type="reaction ID" value="UER00021"/>
</dbReference>
<dbReference type="GO" id="GO:0019877">
    <property type="term" value="P:diaminopimelate biosynthetic process"/>
    <property type="evidence" value="ECO:0007669"/>
    <property type="project" value="UniProtKB-KW"/>
</dbReference>
<dbReference type="GO" id="GO:0009089">
    <property type="term" value="P:lysine biosynthetic process via diaminopimelate"/>
    <property type="evidence" value="ECO:0007669"/>
    <property type="project" value="UniProtKB-UniRule"/>
</dbReference>
<evidence type="ECO:0000256" key="1">
    <source>
        <dbReference type="ARBA" id="ARBA00005130"/>
    </source>
</evidence>
<keyword evidence="10" id="KW-0220">Diaminopimelate biosynthesis</keyword>
<keyword evidence="8" id="KW-0378">Hydrolase</keyword>
<evidence type="ECO:0000256" key="13">
    <source>
        <dbReference type="ARBA" id="ARBA00051301"/>
    </source>
</evidence>
<dbReference type="AlphaFoldDB" id="A0A099KN21"/>
<comment type="subunit">
    <text evidence="3">Homodimer.</text>
</comment>
<dbReference type="InterPro" id="IPR005941">
    <property type="entry name" value="DapE_proteobac"/>
</dbReference>
<dbReference type="EMBL" id="JQEC01000039">
    <property type="protein sequence ID" value="KGJ91886.1"/>
    <property type="molecule type" value="Genomic_DNA"/>
</dbReference>
<dbReference type="GO" id="GO:0008777">
    <property type="term" value="F:acetylornithine deacetylase activity"/>
    <property type="evidence" value="ECO:0007669"/>
    <property type="project" value="TreeGrafter"/>
</dbReference>
<evidence type="ECO:0000256" key="9">
    <source>
        <dbReference type="ARBA" id="ARBA00022833"/>
    </source>
</evidence>
<dbReference type="PATRIC" id="fig|28229.3.peg.2761"/>
<dbReference type="InterPro" id="IPR036264">
    <property type="entry name" value="Bact_exopeptidase_dim_dom"/>
</dbReference>
<evidence type="ECO:0000256" key="14">
    <source>
        <dbReference type="NCBIfam" id="TIGR01246"/>
    </source>
</evidence>